<dbReference type="GO" id="GO:0052689">
    <property type="term" value="F:carboxylic ester hydrolase activity"/>
    <property type="evidence" value="ECO:0007669"/>
    <property type="project" value="UniProtKB-KW"/>
</dbReference>
<dbReference type="InterPro" id="IPR029058">
    <property type="entry name" value="AB_hydrolase_fold"/>
</dbReference>
<feature type="chain" id="PRO_5026174193" evidence="8">
    <location>
        <begin position="23"/>
        <end position="524"/>
    </location>
</feature>
<proteinExistence type="inferred from homology"/>
<dbReference type="Pfam" id="PF07519">
    <property type="entry name" value="Tannase"/>
    <property type="match status" value="1"/>
</dbReference>
<dbReference type="GO" id="GO:0046872">
    <property type="term" value="F:metal ion binding"/>
    <property type="evidence" value="ECO:0007669"/>
    <property type="project" value="UniProtKB-KW"/>
</dbReference>
<dbReference type="Gene3D" id="3.40.50.1820">
    <property type="entry name" value="alpha/beta hydrolase"/>
    <property type="match status" value="1"/>
</dbReference>
<dbReference type="InterPro" id="IPR011118">
    <property type="entry name" value="Tannase/feruloyl_esterase"/>
</dbReference>
<evidence type="ECO:0000256" key="1">
    <source>
        <dbReference type="ARBA" id="ARBA00006249"/>
    </source>
</evidence>
<evidence type="ECO:0000313" key="10">
    <source>
        <dbReference type="Proteomes" id="UP000469430"/>
    </source>
</evidence>
<evidence type="ECO:0000256" key="2">
    <source>
        <dbReference type="ARBA" id="ARBA00022487"/>
    </source>
</evidence>
<keyword evidence="2" id="KW-0719">Serine esterase</keyword>
<keyword evidence="10" id="KW-1185">Reference proteome</keyword>
<evidence type="ECO:0000256" key="8">
    <source>
        <dbReference type="SAM" id="SignalP"/>
    </source>
</evidence>
<keyword evidence="4 8" id="KW-0732">Signal</keyword>
<evidence type="ECO:0000256" key="6">
    <source>
        <dbReference type="ARBA" id="ARBA00022837"/>
    </source>
</evidence>
<keyword evidence="3" id="KW-0479">Metal-binding</keyword>
<organism evidence="9 10">
    <name type="scientific">Croceibacterium xixiisoli</name>
    <dbReference type="NCBI Taxonomy" id="1476466"/>
    <lineage>
        <taxon>Bacteria</taxon>
        <taxon>Pseudomonadati</taxon>
        <taxon>Pseudomonadota</taxon>
        <taxon>Alphaproteobacteria</taxon>
        <taxon>Sphingomonadales</taxon>
        <taxon>Erythrobacteraceae</taxon>
        <taxon>Croceibacterium</taxon>
    </lineage>
</organism>
<sequence>MRKAMFAGAGASALFAVSPAAAANCGDLVGTKIASGTVTAAGLVAPGAFQQPSVPGGPPPGVLNAAYSDLPQFCRVQATLKPSSDSDIKVEIWLPARGWNGKYVGIGNGIWAGQLSYSQLADPLKRGYAVATTDTGHTGNGLTAEWAIGHPEKLVDFGHRAIHEMTVAAKQAITAIYGKGPEVSFWNSCSTGGRQGLMSAHRYPEDYDVISSMAPANPMTDLMTQTMWAGYQPQREPGAALTMGKLTSLHRAAVAQCDKDDGVEDGLIGRPDSCRFDPATIQCTAGDSDSCLTAPQVKTAQALYDGIRNAEGHLLLPGWPRGAEMQLAALVMADKPFPVAYTYFSMLVFDNRADWDWKGFDYTRDLQRSRDYGASILNAPSDGLGPFFARGGKLLLSHGWADGLIPANNTLGYYQHLYYALPRAQAQQQLRLFMAPGMDHCSGGAGPSDIDTLGIMDEWARSGNAPDRILAVRPTKAPSMPGAPEAPAREPMSRPLCAWPMVAQYKGTGSSNEAANFTCVNPDA</sequence>
<evidence type="ECO:0000256" key="7">
    <source>
        <dbReference type="ARBA" id="ARBA00023157"/>
    </source>
</evidence>
<dbReference type="SUPFAM" id="SSF53474">
    <property type="entry name" value="alpha/beta-Hydrolases"/>
    <property type="match status" value="1"/>
</dbReference>
<name>A0A6I4TT69_9SPHN</name>
<dbReference type="Proteomes" id="UP000469430">
    <property type="component" value="Unassembled WGS sequence"/>
</dbReference>
<dbReference type="OrthoDB" id="7197884at2"/>
<keyword evidence="7" id="KW-1015">Disulfide bond</keyword>
<dbReference type="PANTHER" id="PTHR33938">
    <property type="entry name" value="FERULOYL ESTERASE B-RELATED"/>
    <property type="match status" value="1"/>
</dbReference>
<evidence type="ECO:0000256" key="4">
    <source>
        <dbReference type="ARBA" id="ARBA00022729"/>
    </source>
</evidence>
<evidence type="ECO:0000256" key="5">
    <source>
        <dbReference type="ARBA" id="ARBA00022801"/>
    </source>
</evidence>
<evidence type="ECO:0000313" key="9">
    <source>
        <dbReference type="EMBL" id="MXO99166.1"/>
    </source>
</evidence>
<comment type="caution">
    <text evidence="9">The sequence shown here is derived from an EMBL/GenBank/DDBJ whole genome shotgun (WGS) entry which is preliminary data.</text>
</comment>
<dbReference type="EMBL" id="WTYJ01000002">
    <property type="protein sequence ID" value="MXO99166.1"/>
    <property type="molecule type" value="Genomic_DNA"/>
</dbReference>
<dbReference type="AlphaFoldDB" id="A0A6I4TT69"/>
<keyword evidence="6" id="KW-0106">Calcium</keyword>
<dbReference type="PANTHER" id="PTHR33938:SF15">
    <property type="entry name" value="FERULOYL ESTERASE B-RELATED"/>
    <property type="match status" value="1"/>
</dbReference>
<comment type="similarity">
    <text evidence="1">Belongs to the tannase family.</text>
</comment>
<accession>A0A6I4TT69</accession>
<reference evidence="9 10" key="1">
    <citation type="submission" date="2019-12" db="EMBL/GenBank/DDBJ databases">
        <title>Genomic-based taxomic classification of the family Erythrobacteraceae.</title>
        <authorList>
            <person name="Xu L."/>
        </authorList>
    </citation>
    <scope>NUCLEOTIDE SEQUENCE [LARGE SCALE GENOMIC DNA]</scope>
    <source>
        <strain evidence="9 10">S36</strain>
    </source>
</reference>
<evidence type="ECO:0000256" key="3">
    <source>
        <dbReference type="ARBA" id="ARBA00022723"/>
    </source>
</evidence>
<gene>
    <name evidence="9" type="ORF">GRI97_09210</name>
</gene>
<protein>
    <submittedName>
        <fullName evidence="9">Tannase/feruloyl esterase family alpha/beta hydrolase</fullName>
    </submittedName>
</protein>
<keyword evidence="5 9" id="KW-0378">Hydrolase</keyword>
<feature type="signal peptide" evidence="8">
    <location>
        <begin position="1"/>
        <end position="22"/>
    </location>
</feature>